<name>A0A644T7L1_9ZZZZ</name>
<feature type="domain" description="NIF system FeS cluster assembly NifU N-terminal" evidence="1">
    <location>
        <begin position="28"/>
        <end position="142"/>
    </location>
</feature>
<comment type="caution">
    <text evidence="2">The sequence shown here is derived from an EMBL/GenBank/DDBJ whole genome shotgun (WGS) entry which is preliminary data.</text>
</comment>
<evidence type="ECO:0000259" key="1">
    <source>
        <dbReference type="Pfam" id="PF01592"/>
    </source>
</evidence>
<gene>
    <name evidence="2" type="ORF">SDC9_07797</name>
</gene>
<organism evidence="2">
    <name type="scientific">bioreactor metagenome</name>
    <dbReference type="NCBI Taxonomy" id="1076179"/>
    <lineage>
        <taxon>unclassified sequences</taxon>
        <taxon>metagenomes</taxon>
        <taxon>ecological metagenomes</taxon>
    </lineage>
</organism>
<proteinExistence type="predicted"/>
<dbReference type="SUPFAM" id="SSF82649">
    <property type="entry name" value="SufE/NifU"/>
    <property type="match status" value="1"/>
</dbReference>
<dbReference type="GO" id="GO:0005506">
    <property type="term" value="F:iron ion binding"/>
    <property type="evidence" value="ECO:0007669"/>
    <property type="project" value="InterPro"/>
</dbReference>
<dbReference type="Gene3D" id="3.90.1010.10">
    <property type="match status" value="1"/>
</dbReference>
<dbReference type="GO" id="GO:0051536">
    <property type="term" value="F:iron-sulfur cluster binding"/>
    <property type="evidence" value="ECO:0007669"/>
    <property type="project" value="InterPro"/>
</dbReference>
<reference evidence="2" key="1">
    <citation type="submission" date="2019-08" db="EMBL/GenBank/DDBJ databases">
        <authorList>
            <person name="Kucharzyk K."/>
            <person name="Murdoch R.W."/>
            <person name="Higgins S."/>
            <person name="Loffler F."/>
        </authorList>
    </citation>
    <scope>NUCLEOTIDE SEQUENCE</scope>
</reference>
<dbReference type="CDD" id="cd06664">
    <property type="entry name" value="IscU_like"/>
    <property type="match status" value="1"/>
</dbReference>
<dbReference type="InterPro" id="IPR002871">
    <property type="entry name" value="NIF_FeS_clus_asmbl_NifU_N"/>
</dbReference>
<dbReference type="AlphaFoldDB" id="A0A644T7L1"/>
<evidence type="ECO:0000313" key="2">
    <source>
        <dbReference type="EMBL" id="MPL62192.1"/>
    </source>
</evidence>
<dbReference type="PANTHER" id="PTHR10093">
    <property type="entry name" value="IRON-SULFUR CLUSTER ASSEMBLY ENZYME NIFU HOMOLOG"/>
    <property type="match status" value="1"/>
</dbReference>
<dbReference type="GO" id="GO:0016226">
    <property type="term" value="P:iron-sulfur cluster assembly"/>
    <property type="evidence" value="ECO:0007669"/>
    <property type="project" value="InterPro"/>
</dbReference>
<dbReference type="Pfam" id="PF01592">
    <property type="entry name" value="NifU_N"/>
    <property type="match status" value="1"/>
</dbReference>
<sequence>MFLQILYLKSEKCLIDKNMDSNYLENLYSENILEHSRNPKNKVEAIETECEFCLGLGNNADCGDRAELFLDIEDEKIKNVSWAGNGCALSQAGMSLMTEKIKNDKLQIQDLKLWTPANIYELLGVQISPSRVNCALLSYRCLTDVLRKIK</sequence>
<dbReference type="EMBL" id="VSSQ01000017">
    <property type="protein sequence ID" value="MPL62192.1"/>
    <property type="molecule type" value="Genomic_DNA"/>
</dbReference>
<protein>
    <recommendedName>
        <fullName evidence="1">NIF system FeS cluster assembly NifU N-terminal domain-containing protein</fullName>
    </recommendedName>
</protein>
<accession>A0A644T7L1</accession>